<dbReference type="Gene3D" id="1.20.1250.20">
    <property type="entry name" value="MFS general substrate transporter like domains"/>
    <property type="match status" value="2"/>
</dbReference>
<feature type="transmembrane region" description="Helical" evidence="1">
    <location>
        <begin position="79"/>
        <end position="98"/>
    </location>
</feature>
<feature type="transmembrane region" description="Helical" evidence="1">
    <location>
        <begin position="46"/>
        <end position="67"/>
    </location>
</feature>
<feature type="transmembrane region" description="Helical" evidence="1">
    <location>
        <begin position="275"/>
        <end position="295"/>
    </location>
</feature>
<dbReference type="PROSITE" id="PS50850">
    <property type="entry name" value="MFS"/>
    <property type="match status" value="1"/>
</dbReference>
<dbReference type="PANTHER" id="PTHR23542:SF1">
    <property type="entry name" value="MAJOR FACILITATOR SUPERFAMILY (MFS) PROFILE DOMAIN-CONTAINING PROTEIN"/>
    <property type="match status" value="1"/>
</dbReference>
<name>A0A6J7FAE7_9ZZZZ</name>
<organism evidence="3">
    <name type="scientific">freshwater metagenome</name>
    <dbReference type="NCBI Taxonomy" id="449393"/>
    <lineage>
        <taxon>unclassified sequences</taxon>
        <taxon>metagenomes</taxon>
        <taxon>ecological metagenomes</taxon>
    </lineage>
</organism>
<feature type="transmembrane region" description="Helical" evidence="1">
    <location>
        <begin position="104"/>
        <end position="125"/>
    </location>
</feature>
<gene>
    <name evidence="3" type="ORF">UFOPK3482_01069</name>
</gene>
<feature type="transmembrane region" description="Helical" evidence="1">
    <location>
        <begin position="301"/>
        <end position="323"/>
    </location>
</feature>
<keyword evidence="1" id="KW-0812">Transmembrane</keyword>
<accession>A0A6J7FAE7</accession>
<evidence type="ECO:0000259" key="2">
    <source>
        <dbReference type="PROSITE" id="PS50850"/>
    </source>
</evidence>
<evidence type="ECO:0000313" key="3">
    <source>
        <dbReference type="EMBL" id="CAB4888453.1"/>
    </source>
</evidence>
<feature type="transmembrane region" description="Helical" evidence="1">
    <location>
        <begin position="212"/>
        <end position="237"/>
    </location>
</feature>
<dbReference type="EMBL" id="CAFBLZ010000109">
    <property type="protein sequence ID" value="CAB4888453.1"/>
    <property type="molecule type" value="Genomic_DNA"/>
</dbReference>
<feature type="domain" description="Major facilitator superfamily (MFS) profile" evidence="2">
    <location>
        <begin position="178"/>
        <end position="398"/>
    </location>
</feature>
<dbReference type="AlphaFoldDB" id="A0A6J7FAE7"/>
<proteinExistence type="predicted"/>
<feature type="transmembrane region" description="Helical" evidence="1">
    <location>
        <begin position="172"/>
        <end position="191"/>
    </location>
</feature>
<dbReference type="InterPro" id="IPR020846">
    <property type="entry name" value="MFS_dom"/>
</dbReference>
<reference evidence="3" key="1">
    <citation type="submission" date="2020-05" db="EMBL/GenBank/DDBJ databases">
        <authorList>
            <person name="Chiriac C."/>
            <person name="Salcher M."/>
            <person name="Ghai R."/>
            <person name="Kavagutti S V."/>
        </authorList>
    </citation>
    <scope>NUCLEOTIDE SEQUENCE</scope>
</reference>
<feature type="transmembrane region" description="Helical" evidence="1">
    <location>
        <begin position="367"/>
        <end position="387"/>
    </location>
</feature>
<dbReference type="GO" id="GO:0022857">
    <property type="term" value="F:transmembrane transporter activity"/>
    <property type="evidence" value="ECO:0007669"/>
    <property type="project" value="InterPro"/>
</dbReference>
<dbReference type="PANTHER" id="PTHR23542">
    <property type="match status" value="1"/>
</dbReference>
<sequence>MAGSYVAILRKPHALSTIGFGMVGRIPLAMNTVALVFLVSDVRGSFTLAGLTSAFYTLSGAAISPRVGKLADQFGTKAVIVPVVVINLIATAGVLYFINHTTIGLLLFSALAGATFPNFGTITRTRWSRSLTNQKELDSALSLESVFDETAFVVGPALAGFLFSLYGSNSPLIASMVFLSIAGVGIALTSIDHGGFARVHEDHSRGILAIPYVKTLLLSLVALGMLFGSNFVVIIAVATEGGREAEGGLWVGLYPIGSAVSGLIYGLIHWKVSSSIRYTGSLAIMTICTSGILFFQDLDTIVFWIIVSGIAIGPALISANAFMKELVPLSRLNESFAFLGAALSIGITLGSTISGVIVDKFDGWKGFYFMTGATALASLISISGWSFHKSDQNEEASI</sequence>
<dbReference type="SUPFAM" id="SSF103473">
    <property type="entry name" value="MFS general substrate transporter"/>
    <property type="match status" value="1"/>
</dbReference>
<dbReference type="InterPro" id="IPR011701">
    <property type="entry name" value="MFS"/>
</dbReference>
<feature type="transmembrane region" description="Helical" evidence="1">
    <location>
        <begin position="335"/>
        <end position="355"/>
    </location>
</feature>
<evidence type="ECO:0000256" key="1">
    <source>
        <dbReference type="SAM" id="Phobius"/>
    </source>
</evidence>
<feature type="transmembrane region" description="Helical" evidence="1">
    <location>
        <begin position="249"/>
        <end position="268"/>
    </location>
</feature>
<keyword evidence="1" id="KW-0472">Membrane</keyword>
<keyword evidence="1" id="KW-1133">Transmembrane helix</keyword>
<protein>
    <submittedName>
        <fullName evidence="3">Unannotated protein</fullName>
    </submittedName>
</protein>
<dbReference type="Pfam" id="PF07690">
    <property type="entry name" value="MFS_1"/>
    <property type="match status" value="2"/>
</dbReference>
<dbReference type="InterPro" id="IPR036259">
    <property type="entry name" value="MFS_trans_sf"/>
</dbReference>
<feature type="transmembrane region" description="Helical" evidence="1">
    <location>
        <begin position="20"/>
        <end position="40"/>
    </location>
</feature>